<reference evidence="3" key="1">
    <citation type="submission" date="2025-08" db="UniProtKB">
        <authorList>
            <consortium name="RefSeq"/>
        </authorList>
    </citation>
    <scope>IDENTIFICATION</scope>
    <source>
        <tissue evidence="3">Whole Larva</tissue>
    </source>
</reference>
<keyword evidence="1" id="KW-0175">Coiled coil</keyword>
<dbReference type="RefSeq" id="XP_017780505.1">
    <property type="nucleotide sequence ID" value="XM_017925016.1"/>
</dbReference>
<feature type="coiled-coil region" evidence="1">
    <location>
        <begin position="28"/>
        <end position="103"/>
    </location>
</feature>
<dbReference type="Proteomes" id="UP000695000">
    <property type="component" value="Unplaced"/>
</dbReference>
<accession>A0ABM1N105</accession>
<dbReference type="GeneID" id="108565509"/>
<evidence type="ECO:0000313" key="3">
    <source>
        <dbReference type="RefSeq" id="XP_017780505.1"/>
    </source>
</evidence>
<keyword evidence="2" id="KW-1185">Reference proteome</keyword>
<proteinExistence type="predicted"/>
<sequence length="151" mass="17481">MEEATADEYNKYISLDLEKKLQPINQTIDDLTLRLEEFECMVSLVQEERCNAIGITGSLVEAMDYQKDLTELCERINSLEKLIDYIKNTVNSLETKIENAEEHLGIVDGTNRLKSFFLPLFKKNPEIKTNESPIDIDEFSTQKYFKDDTES</sequence>
<gene>
    <name evidence="3" type="primary">LOC108565509</name>
</gene>
<name>A0ABM1N105_NICVS</name>
<evidence type="ECO:0000313" key="2">
    <source>
        <dbReference type="Proteomes" id="UP000695000"/>
    </source>
</evidence>
<organism evidence="2 3">
    <name type="scientific">Nicrophorus vespilloides</name>
    <name type="common">Boreal carrion beetle</name>
    <dbReference type="NCBI Taxonomy" id="110193"/>
    <lineage>
        <taxon>Eukaryota</taxon>
        <taxon>Metazoa</taxon>
        <taxon>Ecdysozoa</taxon>
        <taxon>Arthropoda</taxon>
        <taxon>Hexapoda</taxon>
        <taxon>Insecta</taxon>
        <taxon>Pterygota</taxon>
        <taxon>Neoptera</taxon>
        <taxon>Endopterygota</taxon>
        <taxon>Coleoptera</taxon>
        <taxon>Polyphaga</taxon>
        <taxon>Staphyliniformia</taxon>
        <taxon>Silphidae</taxon>
        <taxon>Nicrophorinae</taxon>
        <taxon>Nicrophorus</taxon>
    </lineage>
</organism>
<protein>
    <submittedName>
        <fullName evidence="3">Uncharacterized protein LOC108565509</fullName>
    </submittedName>
</protein>
<evidence type="ECO:0000256" key="1">
    <source>
        <dbReference type="SAM" id="Coils"/>
    </source>
</evidence>